<gene>
    <name evidence="2" type="ORF">TM448A05750_0007</name>
</gene>
<feature type="domain" description="HNH nuclease" evidence="1">
    <location>
        <begin position="129"/>
        <end position="179"/>
    </location>
</feature>
<sequence>MSKVAVGILETEEIFPSVTVAAVELGISQSALNKHLNGNRAIKNKSSLDWLDGLTFYRVTENICRKCKVVLDGTNWHKCHRNQNYKICKQCYYGTSFERTKRYRRENWLKYKASNFSSCQPGKVSETEITDLFISQKGKCNLCNEELDYSCHLDHIIPKTKGGKTEISNLQFLCRMCNLGKNNYTDEEYIVHCKKVAEANCDRKVRVQNM</sequence>
<keyword evidence="2" id="KW-0378">Hydrolase</keyword>
<dbReference type="Pfam" id="PF01844">
    <property type="entry name" value="HNH"/>
    <property type="match status" value="1"/>
</dbReference>
<dbReference type="GO" id="GO:0004519">
    <property type="term" value="F:endonuclease activity"/>
    <property type="evidence" value="ECO:0007669"/>
    <property type="project" value="UniProtKB-KW"/>
</dbReference>
<proteinExistence type="predicted"/>
<reference evidence="2" key="1">
    <citation type="submission" date="2020-03" db="EMBL/GenBank/DDBJ databases">
        <title>The deep terrestrial virosphere.</title>
        <authorList>
            <person name="Holmfeldt K."/>
            <person name="Nilsson E."/>
            <person name="Simone D."/>
            <person name="Lopez-Fernandez M."/>
            <person name="Wu X."/>
            <person name="de Brujin I."/>
            <person name="Lundin D."/>
            <person name="Andersson A."/>
            <person name="Bertilsson S."/>
            <person name="Dopson M."/>
        </authorList>
    </citation>
    <scope>NUCLEOTIDE SEQUENCE</scope>
    <source>
        <strain evidence="2">TM448A05750</strain>
    </source>
</reference>
<accession>A0A6H2A567</accession>
<evidence type="ECO:0000259" key="1">
    <source>
        <dbReference type="SMART" id="SM00507"/>
    </source>
</evidence>
<name>A0A6H2A567_9ZZZZ</name>
<dbReference type="Gene3D" id="1.10.30.50">
    <property type="match status" value="1"/>
</dbReference>
<dbReference type="EMBL" id="MT144536">
    <property type="protein sequence ID" value="QJA54771.1"/>
    <property type="molecule type" value="Genomic_DNA"/>
</dbReference>
<dbReference type="SMART" id="SM00507">
    <property type="entry name" value="HNHc"/>
    <property type="match status" value="1"/>
</dbReference>
<dbReference type="AlphaFoldDB" id="A0A6H2A567"/>
<protein>
    <submittedName>
        <fullName evidence="2">Putative homing endonuclease</fullName>
    </submittedName>
</protein>
<organism evidence="2">
    <name type="scientific">viral metagenome</name>
    <dbReference type="NCBI Taxonomy" id="1070528"/>
    <lineage>
        <taxon>unclassified sequences</taxon>
        <taxon>metagenomes</taxon>
        <taxon>organismal metagenomes</taxon>
    </lineage>
</organism>
<dbReference type="InterPro" id="IPR003615">
    <property type="entry name" value="HNH_nuc"/>
</dbReference>
<keyword evidence="2" id="KW-0540">Nuclease</keyword>
<keyword evidence="2" id="KW-0255">Endonuclease</keyword>
<dbReference type="InterPro" id="IPR002711">
    <property type="entry name" value="HNH"/>
</dbReference>
<dbReference type="CDD" id="cd00085">
    <property type="entry name" value="HNHc"/>
    <property type="match status" value="1"/>
</dbReference>
<evidence type="ECO:0000313" key="2">
    <source>
        <dbReference type="EMBL" id="QJA54771.1"/>
    </source>
</evidence>